<evidence type="ECO:0000256" key="1">
    <source>
        <dbReference type="ARBA" id="ARBA00022679"/>
    </source>
</evidence>
<dbReference type="InterPro" id="IPR000182">
    <property type="entry name" value="GNAT_dom"/>
</dbReference>
<dbReference type="Proteomes" id="UP000092584">
    <property type="component" value="Unassembled WGS sequence"/>
</dbReference>
<evidence type="ECO:0000256" key="2">
    <source>
        <dbReference type="ARBA" id="ARBA00023315"/>
    </source>
</evidence>
<dbReference type="STRING" id="1774273.LPB03_10840"/>
<dbReference type="KEGG" id="pob:LPB03_10840"/>
<comment type="caution">
    <text evidence="4">The sequence shown here is derived from an EMBL/GenBank/DDBJ whole genome shotgun (WGS) entry which is preliminary data.</text>
</comment>
<sequence length="179" mass="21842">MIKISQNLQLKIITKEDCKNLFTLMKEIYPLAYSHFWNDDGNWYVNSQYSKENILKELSQENAEYYFILFKDEIIGNFRIIWDDKLSNLSEEKQLKLHRIYLHPKTQGQGIGKQLMIWLEEKAKQKDYKIIWLDAMDEKQQAFQFYKKLNYNYHSHVFLPFNLMHDEVRKMSQLYKIIK</sequence>
<dbReference type="PANTHER" id="PTHR43420">
    <property type="entry name" value="ACETYLTRANSFERASE"/>
    <property type="match status" value="1"/>
</dbReference>
<keyword evidence="2" id="KW-0012">Acyltransferase</keyword>
<dbReference type="EMBL" id="LSFM01000023">
    <property type="protein sequence ID" value="OBY63140.1"/>
    <property type="molecule type" value="Genomic_DNA"/>
</dbReference>
<dbReference type="AlphaFoldDB" id="A0A1B8TU75"/>
<evidence type="ECO:0000259" key="3">
    <source>
        <dbReference type="PROSITE" id="PS51186"/>
    </source>
</evidence>
<dbReference type="Gene3D" id="3.40.630.30">
    <property type="match status" value="1"/>
</dbReference>
<dbReference type="InterPro" id="IPR016181">
    <property type="entry name" value="Acyl_CoA_acyltransferase"/>
</dbReference>
<evidence type="ECO:0000313" key="5">
    <source>
        <dbReference type="Proteomes" id="UP000092584"/>
    </source>
</evidence>
<dbReference type="PANTHER" id="PTHR43420:SF47">
    <property type="entry name" value="N-ACETYLTRANSFERASE DOMAIN-CONTAINING PROTEIN"/>
    <property type="match status" value="1"/>
</dbReference>
<proteinExistence type="predicted"/>
<dbReference type="PROSITE" id="PS51186">
    <property type="entry name" value="GNAT"/>
    <property type="match status" value="1"/>
</dbReference>
<dbReference type="GO" id="GO:0016747">
    <property type="term" value="F:acyltransferase activity, transferring groups other than amino-acyl groups"/>
    <property type="evidence" value="ECO:0007669"/>
    <property type="project" value="InterPro"/>
</dbReference>
<accession>A0A1B8TU75</accession>
<gene>
    <name evidence="4" type="ORF">LPB3_10850</name>
</gene>
<dbReference type="Pfam" id="PF00583">
    <property type="entry name" value="Acetyltransf_1"/>
    <property type="match status" value="1"/>
</dbReference>
<organism evidence="4 5">
    <name type="scientific">Polaribacter vadi</name>
    <dbReference type="NCBI Taxonomy" id="1774273"/>
    <lineage>
        <taxon>Bacteria</taxon>
        <taxon>Pseudomonadati</taxon>
        <taxon>Bacteroidota</taxon>
        <taxon>Flavobacteriia</taxon>
        <taxon>Flavobacteriales</taxon>
        <taxon>Flavobacteriaceae</taxon>
    </lineage>
</organism>
<dbReference type="InterPro" id="IPR050680">
    <property type="entry name" value="YpeA/RimI_acetyltransf"/>
</dbReference>
<feature type="domain" description="N-acetyltransferase" evidence="3">
    <location>
        <begin position="8"/>
        <end position="169"/>
    </location>
</feature>
<dbReference type="SUPFAM" id="SSF55729">
    <property type="entry name" value="Acyl-CoA N-acyltransferases (Nat)"/>
    <property type="match status" value="1"/>
</dbReference>
<dbReference type="OrthoDB" id="9800604at2"/>
<dbReference type="RefSeq" id="WP_065319629.1">
    <property type="nucleotide sequence ID" value="NZ_CP017477.1"/>
</dbReference>
<name>A0A1B8TU75_9FLAO</name>
<evidence type="ECO:0000313" key="4">
    <source>
        <dbReference type="EMBL" id="OBY63140.1"/>
    </source>
</evidence>
<dbReference type="CDD" id="cd04301">
    <property type="entry name" value="NAT_SF"/>
    <property type="match status" value="1"/>
</dbReference>
<protein>
    <submittedName>
        <fullName evidence="4">GNAT family acetyltransferase</fullName>
    </submittedName>
</protein>
<keyword evidence="5" id="KW-1185">Reference proteome</keyword>
<keyword evidence="1 4" id="KW-0808">Transferase</keyword>
<reference evidence="5" key="1">
    <citation type="submission" date="2016-02" db="EMBL/GenBank/DDBJ databases">
        <authorList>
            <person name="Shin S.-K."/>
            <person name="Yi H."/>
            <person name="Kim E."/>
        </authorList>
    </citation>
    <scope>NUCLEOTIDE SEQUENCE [LARGE SCALE GENOMIC DNA]</scope>
    <source>
        <strain evidence="5">LPB0003</strain>
    </source>
</reference>